<dbReference type="NCBIfam" id="NF033634">
    <property type="entry name" value="SLATT_1"/>
    <property type="match status" value="1"/>
</dbReference>
<dbReference type="Proteomes" id="UP001234216">
    <property type="component" value="Unassembled WGS sequence"/>
</dbReference>
<gene>
    <name evidence="3" type="ORF">QFZ22_000621</name>
</gene>
<protein>
    <recommendedName>
        <fullName evidence="5">DUF4231 domain-containing protein</fullName>
    </recommendedName>
</protein>
<keyword evidence="2" id="KW-0472">Membrane</keyword>
<evidence type="ECO:0000256" key="1">
    <source>
        <dbReference type="SAM" id="MobiDB-lite"/>
    </source>
</evidence>
<feature type="transmembrane region" description="Helical" evidence="2">
    <location>
        <begin position="132"/>
        <end position="156"/>
    </location>
</feature>
<comment type="caution">
    <text evidence="3">The sequence shown here is derived from an EMBL/GenBank/DDBJ whole genome shotgun (WGS) entry which is preliminary data.</text>
</comment>
<dbReference type="InterPro" id="IPR025325">
    <property type="entry name" value="DUF4231"/>
</dbReference>
<accession>A0AAW8F3L4</accession>
<feature type="transmembrane region" description="Helical" evidence="2">
    <location>
        <begin position="20"/>
        <end position="45"/>
    </location>
</feature>
<evidence type="ECO:0000313" key="4">
    <source>
        <dbReference type="Proteomes" id="UP001234216"/>
    </source>
</evidence>
<keyword evidence="2" id="KW-0812">Transmembrane</keyword>
<feature type="region of interest" description="Disordered" evidence="1">
    <location>
        <begin position="206"/>
        <end position="235"/>
    </location>
</feature>
<organism evidence="3 4">
    <name type="scientific">Streptomyces canus</name>
    <dbReference type="NCBI Taxonomy" id="58343"/>
    <lineage>
        <taxon>Bacteria</taxon>
        <taxon>Bacillati</taxon>
        <taxon>Actinomycetota</taxon>
        <taxon>Actinomycetes</taxon>
        <taxon>Kitasatosporales</taxon>
        <taxon>Streptomycetaceae</taxon>
        <taxon>Streptomyces</taxon>
        <taxon>Streptomyces aurantiacus group</taxon>
    </lineage>
</organism>
<dbReference type="AlphaFoldDB" id="A0AAW8F3L4"/>
<dbReference type="EMBL" id="JAUSZV010000004">
    <property type="protein sequence ID" value="MDQ0904636.1"/>
    <property type="molecule type" value="Genomic_DNA"/>
</dbReference>
<name>A0AAW8F3L4_9ACTN</name>
<sequence length="235" mass="25703">MLTAGIGTGIAALTAGTPAGFVLGDLICGSLLLLSVLALVGVRVAGRGLPTLQRAEAQLASAQESLWQQKVGRRPALEDRRDLYREEVATAIEKYQVDSRKYRRIHNSLQSLIMIGSASTTTIAALDTGKELTWQSVTLTGISFAITVAAMFTGYYKLRERSYFLQQTADAIEQEANAVTLGIGPYSEYGEDREAEALKLFTQRVEDHRNEQRRRQQQLDQPADQAATSSQPPTA</sequence>
<evidence type="ECO:0000256" key="2">
    <source>
        <dbReference type="SAM" id="Phobius"/>
    </source>
</evidence>
<feature type="transmembrane region" description="Helical" evidence="2">
    <location>
        <begin position="109"/>
        <end position="126"/>
    </location>
</feature>
<evidence type="ECO:0000313" key="3">
    <source>
        <dbReference type="EMBL" id="MDQ0904636.1"/>
    </source>
</evidence>
<reference evidence="3" key="1">
    <citation type="submission" date="2023-07" db="EMBL/GenBank/DDBJ databases">
        <title>Comparative genomics of wheat-associated soil bacteria to identify genetic determinants of phenazine resistance.</title>
        <authorList>
            <person name="Mouncey N."/>
        </authorList>
    </citation>
    <scope>NUCLEOTIDE SEQUENCE</scope>
    <source>
        <strain evidence="3">V4I22</strain>
    </source>
</reference>
<feature type="compositionally biased region" description="Low complexity" evidence="1">
    <location>
        <begin position="218"/>
        <end position="227"/>
    </location>
</feature>
<proteinExistence type="predicted"/>
<dbReference type="Pfam" id="PF14015">
    <property type="entry name" value="DUF4231"/>
    <property type="match status" value="1"/>
</dbReference>
<keyword evidence="2" id="KW-1133">Transmembrane helix</keyword>
<dbReference type="RefSeq" id="WP_306972213.1">
    <property type="nucleotide sequence ID" value="NZ_JAUSZV010000004.1"/>
</dbReference>
<evidence type="ECO:0008006" key="5">
    <source>
        <dbReference type="Google" id="ProtNLM"/>
    </source>
</evidence>